<dbReference type="GO" id="GO:0015031">
    <property type="term" value="P:protein transport"/>
    <property type="evidence" value="ECO:0007669"/>
    <property type="project" value="UniProtKB-KW"/>
</dbReference>
<dbReference type="GO" id="GO:0005525">
    <property type="term" value="F:GTP binding"/>
    <property type="evidence" value="ECO:0007669"/>
    <property type="project" value="UniProtKB-KW"/>
</dbReference>
<protein>
    <submittedName>
        <fullName evidence="14">LOW QUALITY PROTEIN: ADP-ribosylation factor 1-like</fullName>
    </submittedName>
</protein>
<keyword evidence="10" id="KW-0449">Lipoprotein</keyword>
<feature type="binding site" evidence="12">
    <location>
        <position position="27"/>
    </location>
    <ligand>
        <name>Mg(2+)</name>
        <dbReference type="ChEBI" id="CHEBI:18420"/>
    </ligand>
</feature>
<evidence type="ECO:0000256" key="6">
    <source>
        <dbReference type="ARBA" id="ARBA00022892"/>
    </source>
</evidence>
<dbReference type="OrthoDB" id="2011769at2759"/>
<dbReference type="GO" id="GO:0046872">
    <property type="term" value="F:metal ion binding"/>
    <property type="evidence" value="ECO:0007669"/>
    <property type="project" value="UniProtKB-KW"/>
</dbReference>
<evidence type="ECO:0000256" key="3">
    <source>
        <dbReference type="ARBA" id="ARBA00022448"/>
    </source>
</evidence>
<keyword evidence="4" id="KW-0519">Myristate</keyword>
<dbReference type="GO" id="GO:0005794">
    <property type="term" value="C:Golgi apparatus"/>
    <property type="evidence" value="ECO:0007669"/>
    <property type="project" value="UniProtKB-SubCell"/>
</dbReference>
<dbReference type="AlphaFoldDB" id="A0A7E6CV46"/>
<keyword evidence="9 11" id="KW-0342">GTP-binding</keyword>
<keyword evidence="3" id="KW-0813">Transport</keyword>
<evidence type="ECO:0000313" key="13">
    <source>
        <dbReference type="Proteomes" id="UP000504628"/>
    </source>
</evidence>
<dbReference type="InterPro" id="IPR006689">
    <property type="entry name" value="Small_GTPase_ARF/SAR"/>
</dbReference>
<name>A0A7E6CV46_9CHIR</name>
<keyword evidence="8" id="KW-0333">Golgi apparatus</keyword>
<keyword evidence="5 11" id="KW-0547">Nucleotide-binding</keyword>
<comment type="similarity">
    <text evidence="2">Belongs to the small GTPase superfamily. Arf family.</text>
</comment>
<feature type="binding site" evidence="11">
    <location>
        <begin position="3"/>
        <end position="10"/>
    </location>
    <ligand>
        <name>GTP</name>
        <dbReference type="ChEBI" id="CHEBI:37565"/>
    </ligand>
</feature>
<dbReference type="FunFam" id="3.40.50.300:FF:003500">
    <property type="entry name" value="ADP-ribosylation factor 1"/>
    <property type="match status" value="1"/>
</dbReference>
<keyword evidence="6" id="KW-0931">ER-Golgi transport</keyword>
<reference evidence="14" key="1">
    <citation type="submission" date="2025-08" db="UniProtKB">
        <authorList>
            <consortium name="RefSeq"/>
        </authorList>
    </citation>
    <scope>IDENTIFICATION</scope>
    <source>
        <tissue evidence="14">Muscle</tissue>
    </source>
</reference>
<evidence type="ECO:0000256" key="11">
    <source>
        <dbReference type="PIRSR" id="PIRSR606689-1"/>
    </source>
</evidence>
<evidence type="ECO:0000256" key="5">
    <source>
        <dbReference type="ARBA" id="ARBA00022741"/>
    </source>
</evidence>
<dbReference type="InterPro" id="IPR027417">
    <property type="entry name" value="P-loop_NTPase"/>
</dbReference>
<dbReference type="KEGG" id="pdic:114492073"/>
<evidence type="ECO:0000256" key="7">
    <source>
        <dbReference type="ARBA" id="ARBA00022927"/>
    </source>
</evidence>
<evidence type="ECO:0000313" key="14">
    <source>
        <dbReference type="RefSeq" id="XP_035870928.1"/>
    </source>
</evidence>
<evidence type="ECO:0000256" key="10">
    <source>
        <dbReference type="ARBA" id="ARBA00023288"/>
    </source>
</evidence>
<keyword evidence="7" id="KW-0653">Protein transport</keyword>
<evidence type="ECO:0000256" key="12">
    <source>
        <dbReference type="PIRSR" id="PIRSR606689-2"/>
    </source>
</evidence>
<evidence type="ECO:0000256" key="4">
    <source>
        <dbReference type="ARBA" id="ARBA00022707"/>
    </source>
</evidence>
<dbReference type="Gene3D" id="3.40.50.300">
    <property type="entry name" value="P-loop containing nucleotide triphosphate hydrolases"/>
    <property type="match status" value="1"/>
</dbReference>
<dbReference type="RefSeq" id="XP_035870928.1">
    <property type="nucleotide sequence ID" value="XM_036015035.1"/>
</dbReference>
<gene>
    <name evidence="14" type="primary">LOC114492073</name>
</gene>
<comment type="subcellular location">
    <subcellularLocation>
        <location evidence="1">Golgi apparatus</location>
    </subcellularLocation>
</comment>
<feature type="binding site" evidence="11">
    <location>
        <begin position="96"/>
        <end position="99"/>
    </location>
    <ligand>
        <name>GTP</name>
        <dbReference type="ChEBI" id="CHEBI:37565"/>
    </ligand>
</feature>
<dbReference type="Pfam" id="PF00025">
    <property type="entry name" value="Arf"/>
    <property type="match status" value="1"/>
</dbReference>
<dbReference type="PANTHER" id="PTHR11711">
    <property type="entry name" value="ADP RIBOSYLATION FACTOR-RELATED"/>
    <property type="match status" value="1"/>
</dbReference>
<proteinExistence type="inferred from homology"/>
<evidence type="ECO:0000256" key="2">
    <source>
        <dbReference type="ARBA" id="ARBA00010290"/>
    </source>
</evidence>
<feature type="binding site" evidence="11">
    <location>
        <position position="49"/>
    </location>
    <ligand>
        <name>GTP</name>
        <dbReference type="ChEBI" id="CHEBI:37565"/>
    </ligand>
</feature>
<feature type="binding site" evidence="12">
    <location>
        <position position="10"/>
    </location>
    <ligand>
        <name>Mg(2+)</name>
        <dbReference type="ChEBI" id="CHEBI:18420"/>
    </ligand>
</feature>
<organism evidence="13 14">
    <name type="scientific">Phyllostomus discolor</name>
    <name type="common">pale spear-nosed bat</name>
    <dbReference type="NCBI Taxonomy" id="89673"/>
    <lineage>
        <taxon>Eukaryota</taxon>
        <taxon>Metazoa</taxon>
        <taxon>Chordata</taxon>
        <taxon>Craniata</taxon>
        <taxon>Vertebrata</taxon>
        <taxon>Euteleostomi</taxon>
        <taxon>Mammalia</taxon>
        <taxon>Eutheria</taxon>
        <taxon>Laurasiatheria</taxon>
        <taxon>Chiroptera</taxon>
        <taxon>Yangochiroptera</taxon>
        <taxon>Phyllostomidae</taxon>
        <taxon>Phyllostominae</taxon>
        <taxon>Phyllostomus</taxon>
    </lineage>
</organism>
<dbReference type="InterPro" id="IPR024156">
    <property type="entry name" value="Small_GTPase_ARF"/>
</dbReference>
<keyword evidence="12" id="KW-0460">Magnesium</keyword>
<evidence type="ECO:0000256" key="1">
    <source>
        <dbReference type="ARBA" id="ARBA00004555"/>
    </source>
</evidence>
<dbReference type="GeneID" id="114492073"/>
<evidence type="ECO:0000256" key="8">
    <source>
        <dbReference type="ARBA" id="ARBA00023034"/>
    </source>
</evidence>
<keyword evidence="13" id="KW-1185">Reference proteome</keyword>
<keyword evidence="12" id="KW-0479">Metal-binding</keyword>
<evidence type="ECO:0000256" key="9">
    <source>
        <dbReference type="ARBA" id="ARBA00023134"/>
    </source>
</evidence>
<dbReference type="SMART" id="SM00177">
    <property type="entry name" value="ARF"/>
    <property type="match status" value="1"/>
</dbReference>
<dbReference type="Proteomes" id="UP000504628">
    <property type="component" value="Chromosome 1"/>
</dbReference>
<dbReference type="SUPFAM" id="SSF52540">
    <property type="entry name" value="P-loop containing nucleoside triphosphate hydrolases"/>
    <property type="match status" value="1"/>
</dbReference>
<sequence>MMGLDPAEKTTMLYNLKLNEIVTAIPTTGFNVEAGGCKNISFTVWDVDGVCGTTTSHLVIDSDDRECMNEAQEELLQMLLPAEEELRDAVLLVFTNKLDLPQSLECARAQTSWARILCPQATFVANGDWFYEGRDWMSDQLGNQKCAALLCPLTPSFITSFLRVAVCLCGVRARSCLQGWSQDASP</sequence>
<accession>A0A7E6CV46</accession>
<dbReference type="GO" id="GO:0003924">
    <property type="term" value="F:GTPase activity"/>
    <property type="evidence" value="ECO:0007669"/>
    <property type="project" value="InterPro"/>
</dbReference>
<dbReference type="GO" id="GO:0016192">
    <property type="term" value="P:vesicle-mediated transport"/>
    <property type="evidence" value="ECO:0007669"/>
    <property type="project" value="UniProtKB-KW"/>
</dbReference>
<dbReference type="InParanoid" id="A0A7E6CV46"/>